<organism evidence="3 5">
    <name type="scientific">Chromobacterium violaceum</name>
    <dbReference type="NCBI Taxonomy" id="536"/>
    <lineage>
        <taxon>Bacteria</taxon>
        <taxon>Pseudomonadati</taxon>
        <taxon>Pseudomonadota</taxon>
        <taxon>Betaproteobacteria</taxon>
        <taxon>Neisseriales</taxon>
        <taxon>Chromobacteriaceae</taxon>
        <taxon>Chromobacterium</taxon>
    </lineage>
</organism>
<keyword evidence="4" id="KW-0378">Hydrolase</keyword>
<dbReference type="Pfam" id="PF00561">
    <property type="entry name" value="Abhydrolase_1"/>
    <property type="match status" value="1"/>
</dbReference>
<feature type="signal peptide" evidence="1">
    <location>
        <begin position="1"/>
        <end position="24"/>
    </location>
</feature>
<evidence type="ECO:0000256" key="1">
    <source>
        <dbReference type="SAM" id="SignalP"/>
    </source>
</evidence>
<dbReference type="RefSeq" id="WP_011136261.1">
    <property type="nucleotide sequence ID" value="NZ_CP024028.1"/>
</dbReference>
<name>A0A1R0MFL0_CHRVL</name>
<dbReference type="SUPFAM" id="SSF53474">
    <property type="entry name" value="alpha/beta-Hydrolases"/>
    <property type="match status" value="1"/>
</dbReference>
<evidence type="ECO:0000259" key="2">
    <source>
        <dbReference type="Pfam" id="PF00561"/>
    </source>
</evidence>
<keyword evidence="1" id="KW-0732">Signal</keyword>
<dbReference type="InterPro" id="IPR000073">
    <property type="entry name" value="AB_hydrolase_1"/>
</dbReference>
<reference evidence="4 6" key="2">
    <citation type="submission" date="2018-06" db="EMBL/GenBank/DDBJ databases">
        <authorList>
            <consortium name="Pathogen Informatics"/>
            <person name="Doyle S."/>
        </authorList>
    </citation>
    <scope>NUCLEOTIDE SEQUENCE [LARGE SCALE GENOMIC DNA]</scope>
    <source>
        <strain evidence="4 6">NCTC8684</strain>
    </source>
</reference>
<dbReference type="AlphaFoldDB" id="A0A1R0MFL0"/>
<dbReference type="Proteomes" id="UP000254029">
    <property type="component" value="Unassembled WGS sequence"/>
</dbReference>
<dbReference type="GeneID" id="66368426"/>
<dbReference type="GO" id="GO:0004806">
    <property type="term" value="F:triacylglycerol lipase activity"/>
    <property type="evidence" value="ECO:0007669"/>
    <property type="project" value="UniProtKB-EC"/>
</dbReference>
<keyword evidence="5" id="KW-1185">Reference proteome</keyword>
<proteinExistence type="predicted"/>
<evidence type="ECO:0000313" key="3">
    <source>
        <dbReference type="EMBL" id="OVE46793.1"/>
    </source>
</evidence>
<evidence type="ECO:0000313" key="5">
    <source>
        <dbReference type="Proteomes" id="UP000196342"/>
    </source>
</evidence>
<dbReference type="Gene3D" id="3.40.50.1820">
    <property type="entry name" value="alpha/beta hydrolase"/>
    <property type="match status" value="1"/>
</dbReference>
<dbReference type="EC" id="3.1.1.3" evidence="4"/>
<dbReference type="Proteomes" id="UP000196342">
    <property type="component" value="Unassembled WGS sequence"/>
</dbReference>
<feature type="domain" description="AB hydrolase-1" evidence="2">
    <location>
        <begin position="33"/>
        <end position="229"/>
    </location>
</feature>
<dbReference type="EMBL" id="NHOO01000015">
    <property type="protein sequence ID" value="OVE46793.1"/>
    <property type="molecule type" value="Genomic_DNA"/>
</dbReference>
<accession>A0A202B5E5</accession>
<reference evidence="3 5" key="1">
    <citation type="submission" date="2017-05" db="EMBL/GenBank/DDBJ databases">
        <title>Chromobacterium violaceum GHPS1 isolated from Hydrocarbon polluted soil in French Guiana display an awesome secondary metabolite arsenal and a battery of drug and heavy-metal-resistance and detoxification of xenobiotics proteins.</title>
        <authorList>
            <person name="Belbahri L."/>
        </authorList>
    </citation>
    <scope>NUCLEOTIDE SEQUENCE [LARGE SCALE GENOMIC DNA]</scope>
    <source>
        <strain evidence="3 5">GHPS1</strain>
    </source>
</reference>
<comment type="caution">
    <text evidence="3">The sequence shown here is derived from an EMBL/GenBank/DDBJ whole genome shotgun (WGS) entry which is preliminary data.</text>
</comment>
<evidence type="ECO:0000313" key="4">
    <source>
        <dbReference type="EMBL" id="SUX32152.1"/>
    </source>
</evidence>
<feature type="chain" id="PRO_5041054241" evidence="1">
    <location>
        <begin position="25"/>
        <end position="310"/>
    </location>
</feature>
<dbReference type="InterPro" id="IPR029058">
    <property type="entry name" value="AB_hydrolase_fold"/>
</dbReference>
<accession>A0A1R0MFL0</accession>
<dbReference type="OMA" id="YYFSWSG"/>
<protein>
    <submittedName>
        <fullName evidence="3 4">Lipase</fullName>
        <ecNumber evidence="4">3.1.1.3</ecNumber>
    </submittedName>
</protein>
<dbReference type="EMBL" id="UIGR01000001">
    <property type="protein sequence ID" value="SUX32152.1"/>
    <property type="molecule type" value="Genomic_DNA"/>
</dbReference>
<sequence>MKQLLSRTACLLALLLLPFAAAHASSGYTQTRYPIVLVHGLFGFGQVLGVDYFYRVPAALKEDGAQVFVAEVSATGSNETRGEQLLQQVRRILAITGAQKVNLIGHSQGAPTARYVAGVRPDLVASVTTVGGVNKGSVVADIVRGVAPPGSVSEAVAAAVTGAFVKVLAFFSGTGDLPQQPIDALNSLTTAGSLAFSAKFPGGVPASACGEGDYEANGVRYYSWTGAATTTNILDPLTVPMGALGLAFGSTPSDGLVGVCSAHLGQVIRDDYKMNHVNEINQSFGLVSLFEVSPVSLYRQQANRLKNAGL</sequence>
<gene>
    <name evidence="4" type="primary">lip</name>
    <name evidence="3" type="ORF">CBW21_16720</name>
    <name evidence="4" type="ORF">NCTC8684_01225</name>
</gene>
<evidence type="ECO:0000313" key="6">
    <source>
        <dbReference type="Proteomes" id="UP000254029"/>
    </source>
</evidence>